<evidence type="ECO:0000313" key="2">
    <source>
        <dbReference type="Proteomes" id="UP001230156"/>
    </source>
</evidence>
<evidence type="ECO:0000313" key="1">
    <source>
        <dbReference type="EMBL" id="MDQ7248995.1"/>
    </source>
</evidence>
<dbReference type="Proteomes" id="UP001230156">
    <property type="component" value="Unassembled WGS sequence"/>
</dbReference>
<sequence length="129" mass="14359">MNRHLERIVHVDASPAAVFARLEAQTLQDADTAHETITERAYPRRKVWRTDAAQQLPVMEGYSMGYEVAPENGGTALRVWIDYALPRQGAARFLAPLPAAVYARWRIDDLAQDAADIFTDMSAAIVAHP</sequence>
<reference evidence="2" key="1">
    <citation type="submission" date="2023-08" db="EMBL/GenBank/DDBJ databases">
        <title>Rhodospirillaceae gen. nov., a novel taxon isolated from the Yangtze River Yuezi River estuary sludge.</title>
        <authorList>
            <person name="Ruan L."/>
        </authorList>
    </citation>
    <scope>NUCLEOTIDE SEQUENCE [LARGE SCALE GENOMIC DNA]</scope>
    <source>
        <strain evidence="2">R-7</strain>
    </source>
</reference>
<evidence type="ECO:0008006" key="3">
    <source>
        <dbReference type="Google" id="ProtNLM"/>
    </source>
</evidence>
<dbReference type="Gene3D" id="3.30.530.20">
    <property type="match status" value="1"/>
</dbReference>
<comment type="caution">
    <text evidence="1">The sequence shown here is derived from an EMBL/GenBank/DDBJ whole genome shotgun (WGS) entry which is preliminary data.</text>
</comment>
<proteinExistence type="predicted"/>
<keyword evidence="2" id="KW-1185">Reference proteome</keyword>
<dbReference type="RefSeq" id="WP_379956483.1">
    <property type="nucleotide sequence ID" value="NZ_JAUYVI010000004.1"/>
</dbReference>
<name>A0ABU0YMQ5_9PROT</name>
<dbReference type="InterPro" id="IPR023393">
    <property type="entry name" value="START-like_dom_sf"/>
</dbReference>
<accession>A0ABU0YMQ5</accession>
<gene>
    <name evidence="1" type="ORF">Q8A70_15015</name>
</gene>
<organism evidence="1 2">
    <name type="scientific">Dongia sedimenti</name>
    <dbReference type="NCBI Taxonomy" id="3064282"/>
    <lineage>
        <taxon>Bacteria</taxon>
        <taxon>Pseudomonadati</taxon>
        <taxon>Pseudomonadota</taxon>
        <taxon>Alphaproteobacteria</taxon>
        <taxon>Rhodospirillales</taxon>
        <taxon>Dongiaceae</taxon>
        <taxon>Dongia</taxon>
    </lineage>
</organism>
<dbReference type="EMBL" id="JAUYVI010000004">
    <property type="protein sequence ID" value="MDQ7248995.1"/>
    <property type="molecule type" value="Genomic_DNA"/>
</dbReference>
<dbReference type="SUPFAM" id="SSF55961">
    <property type="entry name" value="Bet v1-like"/>
    <property type="match status" value="1"/>
</dbReference>
<protein>
    <recommendedName>
        <fullName evidence="3">SRPBCC family protein</fullName>
    </recommendedName>
</protein>